<proteinExistence type="predicted"/>
<gene>
    <name evidence="1" type="ORF">PLgW1_21</name>
</gene>
<name>A0A2Z2GW70_9CAUD</name>
<protein>
    <recommendedName>
        <fullName evidence="3">Structural protein 7</fullName>
    </recommendedName>
</protein>
<dbReference type="EMBL" id="KY888143">
    <property type="protein sequence ID" value="ARQ94832.1"/>
    <property type="molecule type" value="Genomic_DNA"/>
</dbReference>
<evidence type="ECO:0008006" key="3">
    <source>
        <dbReference type="Google" id="ProtNLM"/>
    </source>
</evidence>
<keyword evidence="2" id="KW-1185">Reference proteome</keyword>
<evidence type="ECO:0000313" key="1">
    <source>
        <dbReference type="EMBL" id="ARQ94832.1"/>
    </source>
</evidence>
<sequence length="92" mass="10220">MIYIATIGTRFKIEPFEGSVPLKKDHDEVLNGSVYYHSPTKVKIDTTLVYNIGQEVSIGGFPIGGKGFDLKEVSITDNPVLPNAKIIERRNK</sequence>
<organism evidence="1 2">
    <name type="scientific">Lactococcus phage PLgW-1</name>
    <dbReference type="NCBI Taxonomy" id="1983536"/>
    <lineage>
        <taxon>Viruses</taxon>
        <taxon>Duplodnaviria</taxon>
        <taxon>Heunggongvirae</taxon>
        <taxon>Uroviricota</taxon>
        <taxon>Caudoviricetes</taxon>
        <taxon>Uwajimavirus</taxon>
        <taxon>Uwajimavirus PLgW1</taxon>
    </lineage>
</organism>
<dbReference type="Proteomes" id="UP000251251">
    <property type="component" value="Segment"/>
</dbReference>
<reference evidence="1" key="1">
    <citation type="submission" date="2017-04" db="EMBL/GenBank/DDBJ databases">
        <title>Genome sequence and comparative analysis of three virulent Lactococcus garvieae phages, novel phages with genome architecture linking the 936 group phages of Lactococcus lactis.</title>
        <authorList>
            <person name="Hoai T.D."/>
            <person name="Nishiki I."/>
            <person name="Yoshida T."/>
            <person name="Nakai T."/>
        </authorList>
    </citation>
    <scope>NUCLEOTIDE SEQUENCE [LARGE SCALE GENOMIC DNA]</scope>
</reference>
<evidence type="ECO:0000313" key="2">
    <source>
        <dbReference type="Proteomes" id="UP000251251"/>
    </source>
</evidence>
<accession>A0A2Z2GW70</accession>